<dbReference type="SUPFAM" id="SSF64005">
    <property type="entry name" value="Undecaprenyl diphosphate synthase"/>
    <property type="match status" value="1"/>
</dbReference>
<dbReference type="Proteomes" id="UP000031056">
    <property type="component" value="Unassembled WGS sequence"/>
</dbReference>
<dbReference type="VEuPathDB" id="MicrosporidiaDB:M896_110330"/>
<evidence type="ECO:0000313" key="4">
    <source>
        <dbReference type="Proteomes" id="UP000031056"/>
    </source>
</evidence>
<dbReference type="InParanoid" id="A0A0B2UI26"/>
<reference evidence="3 4" key="1">
    <citation type="journal article" date="2014" name="MBio">
        <title>The Ordospora colligata genome; evolution of extreme reduction in microsporidia and host-to-parasite horizontal gene transfer.</title>
        <authorList>
            <person name="Pombert J.-F."/>
            <person name="Haag K.L."/>
            <person name="Beidas S."/>
            <person name="Ebert D."/>
            <person name="Keeling P.J."/>
        </authorList>
    </citation>
    <scope>NUCLEOTIDE SEQUENCE [LARGE SCALE GENOMIC DNA]</scope>
    <source>
        <strain evidence="3 4">OC4</strain>
    </source>
</reference>
<dbReference type="PANTHER" id="PTHR10291:SF43">
    <property type="entry name" value="DEHYDRODOLICHYL DIPHOSPHATE SYNTHASE COMPLEX SUBUNIT DHDDS"/>
    <property type="match status" value="1"/>
</dbReference>
<evidence type="ECO:0000256" key="2">
    <source>
        <dbReference type="ARBA" id="ARBA00022679"/>
    </source>
</evidence>
<organism evidence="3 4">
    <name type="scientific">Ordospora colligata OC4</name>
    <dbReference type="NCBI Taxonomy" id="1354746"/>
    <lineage>
        <taxon>Eukaryota</taxon>
        <taxon>Fungi</taxon>
        <taxon>Fungi incertae sedis</taxon>
        <taxon>Microsporidia</taxon>
        <taxon>Ordosporidae</taxon>
        <taxon>Ordospora</taxon>
    </lineage>
</organism>
<dbReference type="GeneID" id="26262504"/>
<dbReference type="OrthoDB" id="4173905at2759"/>
<evidence type="ECO:0000256" key="1">
    <source>
        <dbReference type="ARBA" id="ARBA00005432"/>
    </source>
</evidence>
<keyword evidence="4" id="KW-1185">Reference proteome</keyword>
<dbReference type="PANTHER" id="PTHR10291">
    <property type="entry name" value="DEHYDRODOLICHYL DIPHOSPHATE SYNTHASE FAMILY MEMBER"/>
    <property type="match status" value="1"/>
</dbReference>
<gene>
    <name evidence="3" type="ORF">M896_110330</name>
</gene>
<evidence type="ECO:0000313" key="3">
    <source>
        <dbReference type="EMBL" id="KHN69003.1"/>
    </source>
</evidence>
<dbReference type="Pfam" id="PF01255">
    <property type="entry name" value="Prenyltransf"/>
    <property type="match status" value="2"/>
</dbReference>
<dbReference type="FunCoup" id="A0A0B2UI26">
    <property type="interactions" value="141"/>
</dbReference>
<comment type="similarity">
    <text evidence="1">Belongs to the UPP synthase family.</text>
</comment>
<dbReference type="InterPro" id="IPR036424">
    <property type="entry name" value="UPP_synth-like_sf"/>
</dbReference>
<sequence>MKATAISTVQTVIMCVSQAIECFINNYYAIRYINCAAWVVQRCVSILRSLVFISSCSFIKIPGHVKECVHEPINRSIIKIFQGMNIAFICDGNRRYMKKHGFKDPFERDDGLNKIYEFIQFAYIYGIREVSLFCFAIKNFRRKSSEVDGIMNIITNKFKTPEEKEIRIKAKIRIYGRLDLVKQDVRDKLILIQNETQHNQDIIVNIFFAYSAEDEIIQGVKFNSNVDILIRTGNEKRLSDFMIRQVAQGTSVFFAKPLWPEMSTIHLFLILLKHKLEDRYLS</sequence>
<dbReference type="AlphaFoldDB" id="A0A0B2UI26"/>
<accession>A0A0B2UI26</accession>
<dbReference type="HOGENOM" id="CLU_086428_0_0_1"/>
<keyword evidence="2" id="KW-0808">Transferase</keyword>
<dbReference type="GO" id="GO:0045547">
    <property type="term" value="F:ditrans,polycis-polyprenyl diphosphate synthase [(2E,6E)-farnesyl diphosphate specific] activity"/>
    <property type="evidence" value="ECO:0007669"/>
    <property type="project" value="TreeGrafter"/>
</dbReference>
<name>A0A0B2UI26_9MICR</name>
<protein>
    <submittedName>
        <fullName evidence="3">Undecaprenyl pyrophosphate synthase</fullName>
    </submittedName>
</protein>
<dbReference type="STRING" id="1354746.A0A0B2UI26"/>
<dbReference type="GO" id="GO:0005783">
    <property type="term" value="C:endoplasmic reticulum"/>
    <property type="evidence" value="ECO:0007669"/>
    <property type="project" value="TreeGrafter"/>
</dbReference>
<dbReference type="EMBL" id="JOKQ01000011">
    <property type="protein sequence ID" value="KHN69003.1"/>
    <property type="molecule type" value="Genomic_DNA"/>
</dbReference>
<dbReference type="GO" id="GO:0016094">
    <property type="term" value="P:polyprenol biosynthetic process"/>
    <property type="evidence" value="ECO:0007669"/>
    <property type="project" value="TreeGrafter"/>
</dbReference>
<dbReference type="Gene3D" id="3.40.1180.10">
    <property type="entry name" value="Decaprenyl diphosphate synthase-like"/>
    <property type="match status" value="2"/>
</dbReference>
<comment type="caution">
    <text evidence="3">The sequence shown here is derived from an EMBL/GenBank/DDBJ whole genome shotgun (WGS) entry which is preliminary data.</text>
</comment>
<proteinExistence type="inferred from homology"/>
<dbReference type="InterPro" id="IPR001441">
    <property type="entry name" value="UPP_synth-like"/>
</dbReference>
<dbReference type="RefSeq" id="XP_014563045.1">
    <property type="nucleotide sequence ID" value="XM_014707559.1"/>
</dbReference>